<dbReference type="eggNOG" id="COG0367">
    <property type="taxonomic scope" value="Bacteria"/>
</dbReference>
<evidence type="ECO:0000256" key="2">
    <source>
        <dbReference type="ARBA" id="ARBA00005752"/>
    </source>
</evidence>
<dbReference type="Proteomes" id="UP000019205">
    <property type="component" value="Chromosome"/>
</dbReference>
<dbReference type="GO" id="GO:0006529">
    <property type="term" value="P:asparagine biosynthetic process"/>
    <property type="evidence" value="ECO:0007669"/>
    <property type="project" value="UniProtKB-KW"/>
</dbReference>
<dbReference type="CDD" id="cd00712">
    <property type="entry name" value="AsnB"/>
    <property type="match status" value="1"/>
</dbReference>
<organism evidence="12 13">
    <name type="scientific">Congregibacter litoralis KT71</name>
    <dbReference type="NCBI Taxonomy" id="314285"/>
    <lineage>
        <taxon>Bacteria</taxon>
        <taxon>Pseudomonadati</taxon>
        <taxon>Pseudomonadota</taxon>
        <taxon>Gammaproteobacteria</taxon>
        <taxon>Cellvibrionales</taxon>
        <taxon>Halieaceae</taxon>
        <taxon>Congregibacter</taxon>
    </lineage>
</organism>
<dbReference type="PIRSF" id="PIRSF001589">
    <property type="entry name" value="Asn_synthetase_glu-h"/>
    <property type="match status" value="1"/>
</dbReference>
<dbReference type="Gene3D" id="3.60.20.10">
    <property type="entry name" value="Glutamine Phosphoribosylpyrophosphate, subunit 1, domain 1"/>
    <property type="match status" value="1"/>
</dbReference>
<dbReference type="Gene3D" id="3.40.50.620">
    <property type="entry name" value="HUPs"/>
    <property type="match status" value="2"/>
</dbReference>
<dbReference type="NCBIfam" id="TIGR01536">
    <property type="entry name" value="asn_synth_AEB"/>
    <property type="match status" value="1"/>
</dbReference>
<evidence type="ECO:0000256" key="9">
    <source>
        <dbReference type="PIRSR" id="PIRSR001589-2"/>
    </source>
</evidence>
<accession>A4A561</accession>
<evidence type="ECO:0000313" key="12">
    <source>
        <dbReference type="EMBL" id="EAQ98932.2"/>
    </source>
</evidence>
<sequence length="641" mass="72623">MCGIAGFTRFHDRVGDENTLATMGEAIRHRGPDADGSYLDERVGLHHRRLAIIDLSEAGNQPMHSACGRYVVIFNGEIYNFLELRQNLTATGYNFQTKTDTEVILAAYATYGEDCLEHLNGMFAIALWDKAESSLFLARDRVGKKPLYYGSRGRDVVFASELKALMAADLIEKKIRLDAVYDFFAYQYVPDPKTIFEDVFKLEPGHYAKIDSKGIEVRQYWDISFDAQDIDETTAVAKLREQITRSTKLRMTSDVPLGAFLSGGVDSGGIVATMAKLSDKPITTCTIGFHEEEFDETSFAQIVADQYNCDHHEFKVGENVVNSLREIVSYFDEPFADPSLVPTYYVCKLARQKVTVALAGDGGDEVFAGYEKYHTYAIENLWRSLVPAFIRNKLAPLVTRALEHVTFRPLRRLATLARALSADPALGFYMTNSQITDRQWQDLATTETKAQLQGYHPSHRSLEMFAKCQSDDPMTCALYTDMKTYLPGDILVKVDRMSMANSLEVRAPLLDFELIEFAARLKTQLKYRSGTKKYILKKAFEPVIPASIRNRKKMGFSPPVDVWLRNELKNLASNELFRADGALQNIFSLSHIQKMWDMHQSGRNDMSNILWPLLIFQLWSDEYFGGNQAEKTTRFSAEQST</sequence>
<feature type="site" description="Important for beta-aspartyl-AMP intermediate formation" evidence="10">
    <location>
        <position position="361"/>
    </location>
</feature>
<evidence type="ECO:0000259" key="11">
    <source>
        <dbReference type="PROSITE" id="PS51278"/>
    </source>
</evidence>
<keyword evidence="8" id="KW-0061">Asparagine biosynthesis</keyword>
<evidence type="ECO:0000256" key="1">
    <source>
        <dbReference type="ARBA" id="ARBA00005187"/>
    </source>
</evidence>
<proteinExistence type="inferred from homology"/>
<protein>
    <recommendedName>
        <fullName evidence="3">asparagine synthase (glutamine-hydrolyzing)</fullName>
        <ecNumber evidence="3">6.3.5.4</ecNumber>
    </recommendedName>
</protein>
<keyword evidence="13" id="KW-1185">Reference proteome</keyword>
<dbReference type="AlphaFoldDB" id="A4A561"/>
<evidence type="ECO:0000256" key="8">
    <source>
        <dbReference type="PIRSR" id="PIRSR001589-1"/>
    </source>
</evidence>
<dbReference type="SUPFAM" id="SSF56235">
    <property type="entry name" value="N-terminal nucleophile aminohydrolases (Ntn hydrolases)"/>
    <property type="match status" value="1"/>
</dbReference>
<dbReference type="InterPro" id="IPR014729">
    <property type="entry name" value="Rossmann-like_a/b/a_fold"/>
</dbReference>
<evidence type="ECO:0000256" key="5">
    <source>
        <dbReference type="ARBA" id="ARBA00022840"/>
    </source>
</evidence>
<dbReference type="InterPro" id="IPR017932">
    <property type="entry name" value="GATase_2_dom"/>
</dbReference>
<evidence type="ECO:0000256" key="10">
    <source>
        <dbReference type="PIRSR" id="PIRSR001589-3"/>
    </source>
</evidence>
<dbReference type="EMBL" id="AAOA02000003">
    <property type="protein sequence ID" value="EAQ98932.2"/>
    <property type="molecule type" value="Genomic_DNA"/>
</dbReference>
<dbReference type="GO" id="GO:0005524">
    <property type="term" value="F:ATP binding"/>
    <property type="evidence" value="ECO:0007669"/>
    <property type="project" value="UniProtKB-KW"/>
</dbReference>
<reference evidence="12 13" key="2">
    <citation type="journal article" date="2009" name="PLoS ONE">
        <title>The photosynthetic apparatus and its regulation in the aerobic gammaproteobacterium Congregibacter litoralis gen. nov., sp. nov.</title>
        <authorList>
            <person name="Spring S."/>
            <person name="Lunsdorf H."/>
            <person name="Fuchs B.M."/>
            <person name="Tindall B.J."/>
        </authorList>
    </citation>
    <scope>NUCLEOTIDE SEQUENCE [LARGE SCALE GENOMIC DNA]</scope>
    <source>
        <strain evidence="12">KT71</strain>
    </source>
</reference>
<dbReference type="InterPro" id="IPR051786">
    <property type="entry name" value="ASN_synthetase/amidase"/>
</dbReference>
<dbReference type="PROSITE" id="PS51278">
    <property type="entry name" value="GATASE_TYPE_2"/>
    <property type="match status" value="1"/>
</dbReference>
<evidence type="ECO:0000256" key="3">
    <source>
        <dbReference type="ARBA" id="ARBA00012737"/>
    </source>
</evidence>
<dbReference type="RefSeq" id="WP_023660168.1">
    <property type="nucleotide sequence ID" value="NZ_CM002299.1"/>
</dbReference>
<feature type="binding site" evidence="9">
    <location>
        <position position="100"/>
    </location>
    <ligand>
        <name>L-glutamine</name>
        <dbReference type="ChEBI" id="CHEBI:58359"/>
    </ligand>
</feature>
<dbReference type="SUPFAM" id="SSF52402">
    <property type="entry name" value="Adenine nucleotide alpha hydrolases-like"/>
    <property type="match status" value="1"/>
</dbReference>
<dbReference type="InterPro" id="IPR029055">
    <property type="entry name" value="Ntn_hydrolases_N"/>
</dbReference>
<dbReference type="InterPro" id="IPR001962">
    <property type="entry name" value="Asn_synthase"/>
</dbReference>
<dbReference type="PANTHER" id="PTHR43284">
    <property type="entry name" value="ASPARAGINE SYNTHETASE (GLUTAMINE-HYDROLYZING)"/>
    <property type="match status" value="1"/>
</dbReference>
<reference evidence="12 13" key="1">
    <citation type="journal article" date="2007" name="Proc. Natl. Acad. Sci. U.S.A.">
        <title>Characterization of a marine gammaproteobacterium capable of aerobic anoxygenic photosynthesis.</title>
        <authorList>
            <person name="Fuchs B.M."/>
            <person name="Spring S."/>
            <person name="Teeling H."/>
            <person name="Quast C."/>
            <person name="Wulf J."/>
            <person name="Schattenhofer M."/>
            <person name="Yan S."/>
            <person name="Ferriera S."/>
            <person name="Johnson J."/>
            <person name="Glockner F.O."/>
            <person name="Amann R."/>
        </authorList>
    </citation>
    <scope>NUCLEOTIDE SEQUENCE [LARGE SCALE GENOMIC DNA]</scope>
    <source>
        <strain evidence="12">KT71</strain>
    </source>
</reference>
<evidence type="ECO:0000256" key="4">
    <source>
        <dbReference type="ARBA" id="ARBA00022741"/>
    </source>
</evidence>
<comment type="similarity">
    <text evidence="2">Belongs to the asparagine synthetase family.</text>
</comment>
<dbReference type="Pfam" id="PF13537">
    <property type="entry name" value="GATase_7"/>
    <property type="match status" value="1"/>
</dbReference>
<dbReference type="CDD" id="cd01991">
    <property type="entry name" value="Asn_synthase_B_C"/>
    <property type="match status" value="1"/>
</dbReference>
<dbReference type="GO" id="GO:0004066">
    <property type="term" value="F:asparagine synthase (glutamine-hydrolyzing) activity"/>
    <property type="evidence" value="ECO:0007669"/>
    <property type="project" value="UniProtKB-EC"/>
</dbReference>
<dbReference type="Pfam" id="PF00733">
    <property type="entry name" value="Asn_synthase"/>
    <property type="match status" value="1"/>
</dbReference>
<comment type="pathway">
    <text evidence="1">Amino-acid biosynthesis; L-asparagine biosynthesis; L-asparagine from L-aspartate (L-Gln route): step 1/1.</text>
</comment>
<evidence type="ECO:0000313" key="13">
    <source>
        <dbReference type="Proteomes" id="UP000019205"/>
    </source>
</evidence>
<dbReference type="OrthoDB" id="9763290at2"/>
<dbReference type="InterPro" id="IPR033738">
    <property type="entry name" value="AsnB_N"/>
</dbReference>
<dbReference type="STRING" id="314285.KT71_09902"/>
<evidence type="ECO:0000256" key="7">
    <source>
        <dbReference type="ARBA" id="ARBA00048741"/>
    </source>
</evidence>
<dbReference type="InterPro" id="IPR006426">
    <property type="entry name" value="Asn_synth_AEB"/>
</dbReference>
<keyword evidence="4 9" id="KW-0547">Nucleotide-binding</keyword>
<keyword evidence="8" id="KW-0028">Amino-acid biosynthesis</keyword>
<keyword evidence="5 9" id="KW-0067">ATP-binding</keyword>
<comment type="caution">
    <text evidence="12">The sequence shown here is derived from an EMBL/GenBank/DDBJ whole genome shotgun (WGS) entry which is preliminary data.</text>
</comment>
<feature type="active site" description="For GATase activity" evidence="8">
    <location>
        <position position="2"/>
    </location>
</feature>
<dbReference type="GO" id="GO:0005829">
    <property type="term" value="C:cytosol"/>
    <property type="evidence" value="ECO:0007669"/>
    <property type="project" value="TreeGrafter"/>
</dbReference>
<comment type="catalytic activity">
    <reaction evidence="7">
        <text>L-aspartate + L-glutamine + ATP + H2O = L-asparagine + L-glutamate + AMP + diphosphate + H(+)</text>
        <dbReference type="Rhea" id="RHEA:12228"/>
        <dbReference type="ChEBI" id="CHEBI:15377"/>
        <dbReference type="ChEBI" id="CHEBI:15378"/>
        <dbReference type="ChEBI" id="CHEBI:29985"/>
        <dbReference type="ChEBI" id="CHEBI:29991"/>
        <dbReference type="ChEBI" id="CHEBI:30616"/>
        <dbReference type="ChEBI" id="CHEBI:33019"/>
        <dbReference type="ChEBI" id="CHEBI:58048"/>
        <dbReference type="ChEBI" id="CHEBI:58359"/>
        <dbReference type="ChEBI" id="CHEBI:456215"/>
        <dbReference type="EC" id="6.3.5.4"/>
    </reaction>
</comment>
<feature type="binding site" evidence="9">
    <location>
        <position position="287"/>
    </location>
    <ligand>
        <name>ATP</name>
        <dbReference type="ChEBI" id="CHEBI:30616"/>
    </ligand>
</feature>
<keyword evidence="12" id="KW-0436">Ligase</keyword>
<evidence type="ECO:0000256" key="6">
    <source>
        <dbReference type="ARBA" id="ARBA00022962"/>
    </source>
</evidence>
<name>A4A561_9GAMM</name>
<dbReference type="EC" id="6.3.5.4" evidence="3"/>
<keyword evidence="6 8" id="KW-0315">Glutamine amidotransferase</keyword>
<gene>
    <name evidence="12" type="ORF">KT71_09902</name>
</gene>
<feature type="domain" description="Glutamine amidotransferase type-2" evidence="11">
    <location>
        <begin position="2"/>
        <end position="213"/>
    </location>
</feature>
<dbReference type="PANTHER" id="PTHR43284:SF1">
    <property type="entry name" value="ASPARAGINE SYNTHETASE"/>
    <property type="match status" value="1"/>
</dbReference>
<dbReference type="HOGENOM" id="CLU_014658_3_1_6"/>